<dbReference type="EMBL" id="CAUOFW020002870">
    <property type="protein sequence ID" value="CAK9156496.1"/>
    <property type="molecule type" value="Genomic_DNA"/>
</dbReference>
<evidence type="ECO:0000313" key="3">
    <source>
        <dbReference type="Proteomes" id="UP001642360"/>
    </source>
</evidence>
<evidence type="ECO:0000256" key="1">
    <source>
        <dbReference type="SAM" id="MobiDB-lite"/>
    </source>
</evidence>
<gene>
    <name evidence="2" type="ORF">ILEXP_LOCUS25043</name>
</gene>
<dbReference type="Proteomes" id="UP001642360">
    <property type="component" value="Unassembled WGS sequence"/>
</dbReference>
<dbReference type="AlphaFoldDB" id="A0ABC8SH36"/>
<keyword evidence="3" id="KW-1185">Reference proteome</keyword>
<reference evidence="2 3" key="1">
    <citation type="submission" date="2024-02" db="EMBL/GenBank/DDBJ databases">
        <authorList>
            <person name="Vignale AGUSTIN F."/>
            <person name="Sosa J E."/>
            <person name="Modenutti C."/>
        </authorList>
    </citation>
    <scope>NUCLEOTIDE SEQUENCE [LARGE SCALE GENOMIC DNA]</scope>
</reference>
<protein>
    <submittedName>
        <fullName evidence="2">Uncharacterized protein</fullName>
    </submittedName>
</protein>
<proteinExistence type="predicted"/>
<evidence type="ECO:0000313" key="2">
    <source>
        <dbReference type="EMBL" id="CAK9156496.1"/>
    </source>
</evidence>
<accession>A0ABC8SH36</accession>
<name>A0ABC8SH36_9AQUA</name>
<comment type="caution">
    <text evidence="2">The sequence shown here is derived from an EMBL/GenBank/DDBJ whole genome shotgun (WGS) entry which is preliminary data.</text>
</comment>
<feature type="region of interest" description="Disordered" evidence="1">
    <location>
        <begin position="14"/>
        <end position="54"/>
    </location>
</feature>
<feature type="non-terminal residue" evidence="2">
    <location>
        <position position="1"/>
    </location>
</feature>
<sequence length="54" mass="5726">AELVDLLEVTVQCRDNNDGKSGSSVPIPIIPQSDPELSIPAAATRKSSRSIRPP</sequence>
<organism evidence="2 3">
    <name type="scientific">Ilex paraguariensis</name>
    <name type="common">yerba mate</name>
    <dbReference type="NCBI Taxonomy" id="185542"/>
    <lineage>
        <taxon>Eukaryota</taxon>
        <taxon>Viridiplantae</taxon>
        <taxon>Streptophyta</taxon>
        <taxon>Embryophyta</taxon>
        <taxon>Tracheophyta</taxon>
        <taxon>Spermatophyta</taxon>
        <taxon>Magnoliopsida</taxon>
        <taxon>eudicotyledons</taxon>
        <taxon>Gunneridae</taxon>
        <taxon>Pentapetalae</taxon>
        <taxon>asterids</taxon>
        <taxon>campanulids</taxon>
        <taxon>Aquifoliales</taxon>
        <taxon>Aquifoliaceae</taxon>
        <taxon>Ilex</taxon>
    </lineage>
</organism>